<feature type="domain" description="Reverse transcriptase" evidence="2">
    <location>
        <begin position="665"/>
        <end position="843"/>
    </location>
</feature>
<dbReference type="InterPro" id="IPR050951">
    <property type="entry name" value="Retrovirus_Pol_polyprotein"/>
</dbReference>
<dbReference type="Pfam" id="PF17921">
    <property type="entry name" value="Integrase_H2C2"/>
    <property type="match status" value="1"/>
</dbReference>
<dbReference type="SUPFAM" id="SSF53098">
    <property type="entry name" value="Ribonuclease H-like"/>
    <property type="match status" value="1"/>
</dbReference>
<dbReference type="Gene3D" id="3.10.20.370">
    <property type="match status" value="1"/>
</dbReference>
<dbReference type="Gene3D" id="3.30.70.270">
    <property type="match status" value="2"/>
</dbReference>
<accession>A0ABM0MR00</accession>
<dbReference type="InterPro" id="IPR043502">
    <property type="entry name" value="DNA/RNA_pol_sf"/>
</dbReference>
<dbReference type="Gene3D" id="3.30.420.10">
    <property type="entry name" value="Ribonuclease H-like superfamily/Ribonuclease H"/>
    <property type="match status" value="1"/>
</dbReference>
<keyword evidence="1" id="KW-0511">Multifunctional enzyme</keyword>
<evidence type="ECO:0000259" key="2">
    <source>
        <dbReference type="PROSITE" id="PS50878"/>
    </source>
</evidence>
<reference evidence="5" key="1">
    <citation type="submission" date="2025-08" db="UniProtKB">
        <authorList>
            <consortium name="RefSeq"/>
        </authorList>
    </citation>
    <scope>IDENTIFICATION</scope>
    <source>
        <tissue evidence="5">Testes</tissue>
    </source>
</reference>
<dbReference type="Pfam" id="PF00078">
    <property type="entry name" value="RVT_1"/>
    <property type="match status" value="1"/>
</dbReference>
<dbReference type="PANTHER" id="PTHR37984">
    <property type="entry name" value="PROTEIN CBG26694"/>
    <property type="match status" value="1"/>
</dbReference>
<dbReference type="InterPro" id="IPR041588">
    <property type="entry name" value="Integrase_H2C2"/>
</dbReference>
<evidence type="ECO:0000256" key="1">
    <source>
        <dbReference type="ARBA" id="ARBA00023268"/>
    </source>
</evidence>
<dbReference type="InterPro" id="IPR043128">
    <property type="entry name" value="Rev_trsase/Diguanyl_cyclase"/>
</dbReference>
<dbReference type="Gene3D" id="3.10.10.10">
    <property type="entry name" value="HIV Type 1 Reverse Transcriptase, subunit A, domain 1"/>
    <property type="match status" value="1"/>
</dbReference>
<dbReference type="Gene3D" id="1.10.340.70">
    <property type="match status" value="1"/>
</dbReference>
<proteinExistence type="predicted"/>
<dbReference type="Proteomes" id="UP000694865">
    <property type="component" value="Unplaced"/>
</dbReference>
<name>A0ABM0MR00_SACKO</name>
<dbReference type="CDD" id="cd01647">
    <property type="entry name" value="RT_LTR"/>
    <property type="match status" value="1"/>
</dbReference>
<protein>
    <submittedName>
        <fullName evidence="5">Uncharacterized protein LOC100368444</fullName>
    </submittedName>
</protein>
<dbReference type="SUPFAM" id="SSF56672">
    <property type="entry name" value="DNA/RNA polymerases"/>
    <property type="match status" value="1"/>
</dbReference>
<dbReference type="GeneID" id="100368444"/>
<dbReference type="InterPro" id="IPR041577">
    <property type="entry name" value="RT_RNaseH_2"/>
</dbReference>
<dbReference type="Pfam" id="PF00665">
    <property type="entry name" value="rve"/>
    <property type="match status" value="1"/>
</dbReference>
<dbReference type="InterPro" id="IPR054465">
    <property type="entry name" value="Integrase_p58-like_C"/>
</dbReference>
<gene>
    <name evidence="5" type="primary">LOC100368444</name>
</gene>
<keyword evidence="4" id="KW-1185">Reference proteome</keyword>
<evidence type="ECO:0000259" key="3">
    <source>
        <dbReference type="PROSITE" id="PS50994"/>
    </source>
</evidence>
<dbReference type="Pfam" id="PF17919">
    <property type="entry name" value="RT_RNaseH_2"/>
    <property type="match status" value="1"/>
</dbReference>
<evidence type="ECO:0000313" key="5">
    <source>
        <dbReference type="RefSeq" id="XP_006822441.1"/>
    </source>
</evidence>
<sequence>MARVHLNCKFYRGKLDVGVLDTLAEDVILGNEVYVSMTKDSQKSTAYVVTRGKSKALKEKNAKVRCNEQLTDVHARPVEQLPESVVDVGDTNDSIDDQGELDKVEDHNDEIQLPVSDNEVFDVFKLRRAELIKLQQSDVTLTKVREVVVPENMIANKVCFFWKDGLLFRQWRPMNSAEAAEVTQLVVPLKCRGELLRIAHDIPLAGHLGIEKTKQRLLQHFYWPGIFSDVAHYCRTCAECQKSAKRYAHEKVPMISMPIVDVPFRKVAIDLVGPLPRSKKGNKYILVLCDYATRYPEALPIPNMEAETVADCLIEIFSRVGIPNELLSDQGTNFMSKLISDMCVKLHINKLKTSIYHPQCNGLVERFNGTLKCMLRRYTAEHPKVWDTYLPYLLFAYREVPQASTGFAPFELLYGRHVRGPLAVLKEGWTGDIPEEENLAEYVINMRDKIGEMMEVVKQNMVVAQAKQKRWYDVKARDRSFDIGEKVLVLLPSRSQKLQAEWQGPFQVTRKMTAVDYEVNVGSRRKTCRVYHINMLRPWKEREEIACFVDIVEVVKEENDVLDACFVDIVDVVKEENGVLDTVAEKKGKENWKDVKIYENLTEEQRAEVLQLLERYGDVFTDAPGLTGLVEHEVVTCEDFPLRQKPYRLPQAVQSTVREELDKMLKSGIIRPSKSPWASPIVLVGKKDGTVRFCVDYRSLNSVTKFDAYPMARVEDLIEKFGDACYISTFDLSKGYWQIPLSKSSCEKSAFITQFGLFEFTVMPFGMKNGPATLQRLINQILQGTNEYAGAYMDDIEVHDVSWKEHLLHLQAVLERLRNAKLTVKPSKCYIGGPQVSFVGYMAGSGVIRAMLDKVQAVNNFPRPKTKQNVRAFLGLVGYYRKFIPNFSEIAFYLTELIKKKCSNQVIWTEDCETSFCKLKQALTSEPVLHNPDYTKPFVLQVDACDHGIGGVLSQNNDKGEEHPIVYISRKLLPREMNYATIEKECLAIVWAVEALYPYLYGRAFTVQSDHHPLKWLNQLRERNRRLMRWSLTLQGYQINFQHKKGVENGNADGLSRAWQSDVG</sequence>
<dbReference type="Pfam" id="PF22938">
    <property type="entry name" value="Integrase_p58_C"/>
    <property type="match status" value="1"/>
</dbReference>
<dbReference type="InterPro" id="IPR036397">
    <property type="entry name" value="RNaseH_sf"/>
</dbReference>
<evidence type="ECO:0000313" key="4">
    <source>
        <dbReference type="Proteomes" id="UP000694865"/>
    </source>
</evidence>
<feature type="domain" description="Integrase catalytic" evidence="3">
    <location>
        <begin position="259"/>
        <end position="417"/>
    </location>
</feature>
<dbReference type="PROSITE" id="PS50878">
    <property type="entry name" value="RT_POL"/>
    <property type="match status" value="1"/>
</dbReference>
<dbReference type="InterPro" id="IPR001584">
    <property type="entry name" value="Integrase_cat-core"/>
</dbReference>
<dbReference type="CDD" id="cd09274">
    <property type="entry name" value="RNase_HI_RT_Ty3"/>
    <property type="match status" value="1"/>
</dbReference>
<dbReference type="InterPro" id="IPR000477">
    <property type="entry name" value="RT_dom"/>
</dbReference>
<organism evidence="4 5">
    <name type="scientific">Saccoglossus kowalevskii</name>
    <name type="common">Acorn worm</name>
    <dbReference type="NCBI Taxonomy" id="10224"/>
    <lineage>
        <taxon>Eukaryota</taxon>
        <taxon>Metazoa</taxon>
        <taxon>Hemichordata</taxon>
        <taxon>Enteropneusta</taxon>
        <taxon>Harrimaniidae</taxon>
        <taxon>Saccoglossus</taxon>
    </lineage>
</organism>
<dbReference type="RefSeq" id="XP_006822441.1">
    <property type="nucleotide sequence ID" value="XM_006822378.1"/>
</dbReference>
<dbReference type="PROSITE" id="PS50994">
    <property type="entry name" value="INTEGRASE"/>
    <property type="match status" value="1"/>
</dbReference>
<dbReference type="InterPro" id="IPR012337">
    <property type="entry name" value="RNaseH-like_sf"/>
</dbReference>
<dbReference type="PANTHER" id="PTHR37984:SF5">
    <property type="entry name" value="PROTEIN NYNRIN-LIKE"/>
    <property type="match status" value="1"/>
</dbReference>